<feature type="transmembrane region" description="Helical" evidence="2">
    <location>
        <begin position="638"/>
        <end position="671"/>
    </location>
</feature>
<keyword evidence="1" id="KW-1003">Cell membrane</keyword>
<feature type="transmembrane region" description="Helical" evidence="2">
    <location>
        <begin position="432"/>
        <end position="453"/>
    </location>
</feature>
<dbReference type="EMBL" id="BMKS01000004">
    <property type="protein sequence ID" value="GGG31198.1"/>
    <property type="molecule type" value="Genomic_DNA"/>
</dbReference>
<feature type="transmembrane region" description="Helical" evidence="2">
    <location>
        <begin position="136"/>
        <end position="153"/>
    </location>
</feature>
<feature type="transmembrane region" description="Helical" evidence="2">
    <location>
        <begin position="608"/>
        <end position="632"/>
    </location>
</feature>
<reference evidence="4 5" key="1">
    <citation type="journal article" date="2014" name="Int. J. Syst. Evol. Microbiol.">
        <title>Complete genome sequence of Corynebacterium casei LMG S-19264T (=DSM 44701T), isolated from a smear-ripened cheese.</title>
        <authorList>
            <consortium name="US DOE Joint Genome Institute (JGI-PGF)"/>
            <person name="Walter F."/>
            <person name="Albersmeier A."/>
            <person name="Kalinowski J."/>
            <person name="Ruckert C."/>
        </authorList>
    </citation>
    <scope>NUCLEOTIDE SEQUENCE [LARGE SCALE GENOMIC DNA]</scope>
    <source>
        <strain evidence="4 5">CGMCC 1.16330</strain>
    </source>
</reference>
<comment type="subcellular location">
    <subcellularLocation>
        <location evidence="1">Cell inner membrane</location>
        <topology evidence="1">Multi-pass membrane protein</topology>
    </subcellularLocation>
</comment>
<dbReference type="Proteomes" id="UP000597507">
    <property type="component" value="Unassembled WGS sequence"/>
</dbReference>
<feature type="transmembrane region" description="Helical" evidence="2">
    <location>
        <begin position="515"/>
        <end position="533"/>
    </location>
</feature>
<accession>A0A8J2ZBC3</accession>
<keyword evidence="2" id="KW-0812">Transmembrane</keyword>
<dbReference type="GO" id="GO:0005886">
    <property type="term" value="C:plasma membrane"/>
    <property type="evidence" value="ECO:0007669"/>
    <property type="project" value="UniProtKB-SubCell"/>
</dbReference>
<dbReference type="AlphaFoldDB" id="A0A8J2ZBC3"/>
<keyword evidence="2" id="KW-0472">Membrane</keyword>
<feature type="transmembrane region" description="Helical" evidence="2">
    <location>
        <begin position="370"/>
        <end position="389"/>
    </location>
</feature>
<evidence type="ECO:0000256" key="1">
    <source>
        <dbReference type="RuleBase" id="RU369079"/>
    </source>
</evidence>
<keyword evidence="1" id="KW-0813">Transport</keyword>
<comment type="function">
    <text evidence="1">Part of the tripartite ATP-independent periplasmic (TRAP) transport system.</text>
</comment>
<dbReference type="PANTHER" id="PTHR43849:SF2">
    <property type="entry name" value="BLL3936 PROTEIN"/>
    <property type="match status" value="1"/>
</dbReference>
<evidence type="ECO:0000259" key="3">
    <source>
        <dbReference type="Pfam" id="PF06808"/>
    </source>
</evidence>
<keyword evidence="2" id="KW-1133">Transmembrane helix</keyword>
<gene>
    <name evidence="4" type="ORF">GCM10010964_18930</name>
</gene>
<feature type="transmembrane region" description="Helical" evidence="2">
    <location>
        <begin position="74"/>
        <end position="90"/>
    </location>
</feature>
<feature type="transmembrane region" description="Helical" evidence="2">
    <location>
        <begin position="540"/>
        <end position="562"/>
    </location>
</feature>
<feature type="transmembrane region" description="Helical" evidence="2">
    <location>
        <begin position="160"/>
        <end position="182"/>
    </location>
</feature>
<dbReference type="InterPro" id="IPR011853">
    <property type="entry name" value="TRAP_DctM-Dct_fused"/>
</dbReference>
<evidence type="ECO:0000256" key="2">
    <source>
        <dbReference type="SAM" id="Phobius"/>
    </source>
</evidence>
<dbReference type="NCBIfam" id="TIGR02123">
    <property type="entry name" value="TRAP_fused"/>
    <property type="match status" value="1"/>
</dbReference>
<feature type="transmembrane region" description="Helical" evidence="2">
    <location>
        <begin position="490"/>
        <end position="509"/>
    </location>
</feature>
<feature type="transmembrane region" description="Helical" evidence="2">
    <location>
        <begin position="102"/>
        <end position="124"/>
    </location>
</feature>
<feature type="transmembrane region" description="Helical" evidence="2">
    <location>
        <begin position="43"/>
        <end position="62"/>
    </location>
</feature>
<dbReference type="Pfam" id="PF06808">
    <property type="entry name" value="DctM"/>
    <property type="match status" value="1"/>
</dbReference>
<comment type="caution">
    <text evidence="4">The sequence shown here is derived from an EMBL/GenBank/DDBJ whole genome shotgun (WGS) entry which is preliminary data.</text>
</comment>
<keyword evidence="5" id="KW-1185">Reference proteome</keyword>
<dbReference type="InterPro" id="IPR010656">
    <property type="entry name" value="DctM"/>
</dbReference>
<feature type="domain" description="TRAP C4-dicarboxylate transport system permease DctM subunit" evidence="3">
    <location>
        <begin position="145"/>
        <end position="601"/>
    </location>
</feature>
<feature type="transmembrane region" description="Helical" evidence="2">
    <location>
        <begin position="202"/>
        <end position="225"/>
    </location>
</feature>
<protein>
    <submittedName>
        <fullName evidence="4">C4-dicarboxylate ABC transporter permease</fullName>
    </submittedName>
</protein>
<evidence type="ECO:0000313" key="5">
    <source>
        <dbReference type="Proteomes" id="UP000597507"/>
    </source>
</evidence>
<evidence type="ECO:0000313" key="4">
    <source>
        <dbReference type="EMBL" id="GGG31198.1"/>
    </source>
</evidence>
<feature type="transmembrane region" description="Helical" evidence="2">
    <location>
        <begin position="582"/>
        <end position="601"/>
    </location>
</feature>
<sequence length="686" mass="71373">MVQGDGAAAAGAAPAGRLDLAGAARLETRYDAELRFRELRGPVAGLVSAALVALSAFHYYTAGFGILTEHWHKSIHLAAVLALTFLLFPTRRPPPGPRIGGVPLLDWAFAAAVAAAAIYLPVVFDELTFRIGMPNATDVVMGTAMVVLTLEAVRRAMGWVLPAIVLVFIAYALLGHRIGGVLSHPGADWEGFVNHVYLTQEGIFGIPAKVVATYVFHFVLFGVIATRMGLGQFFIDLASVAAGRYPGGPAKVAVVSSALFGSISGSSIANTVTTGSLTIPAMKKIGYRAHFAGAVEAAASAGGQITPPIMGAAAFVMIEFLAIPLTTLLVAAAIPALMHFWGVFVQVHLEAKRLGLRGMSEEELPRLWPTIRDGWPTVIPLVLLVGVIVEGYTPYLAAFWGITACIVVGFLNPRNRLTPKDLWYAFDVGARYALAVGAAAAAVGIVVGVVTLTGAGFRVGFMVTQAAASTAEMFRPLIALLPADVASVQGLTLFLTLVFVALVCVVMGAGIPTTALYIVLAAIAAPAVVQLGVPPLAAHLFILYFGILADLTPPVCVSAYAAAGIAGANPFRTGLTAFRLGMAKATVPFVFAYAPVMLVVIEGFTWGDFLVTTLTCAIGVAALGAGLTGYAFTHMGPFSQALLVLAALLLIAPSGPLSITGFALLAPVVAVNWLRASRRRAPAAPA</sequence>
<proteinExistence type="predicted"/>
<name>A0A8J2ZBC3_9PROT</name>
<feature type="transmembrane region" description="Helical" evidence="2">
    <location>
        <begin position="329"/>
        <end position="349"/>
    </location>
</feature>
<dbReference type="PANTHER" id="PTHR43849">
    <property type="entry name" value="BLL3936 PROTEIN"/>
    <property type="match status" value="1"/>
</dbReference>
<keyword evidence="1" id="KW-0997">Cell inner membrane</keyword>
<dbReference type="GO" id="GO:0022857">
    <property type="term" value="F:transmembrane transporter activity"/>
    <property type="evidence" value="ECO:0007669"/>
    <property type="project" value="UniProtKB-UniRule"/>
</dbReference>
<organism evidence="4 5">
    <name type="scientific">Caldovatus sediminis</name>
    <dbReference type="NCBI Taxonomy" id="2041189"/>
    <lineage>
        <taxon>Bacteria</taxon>
        <taxon>Pseudomonadati</taxon>
        <taxon>Pseudomonadota</taxon>
        <taxon>Alphaproteobacteria</taxon>
        <taxon>Acetobacterales</taxon>
        <taxon>Roseomonadaceae</taxon>
        <taxon>Caldovatus</taxon>
    </lineage>
</organism>